<evidence type="ECO:0000256" key="2">
    <source>
        <dbReference type="SAM" id="Phobius"/>
    </source>
</evidence>
<feature type="transmembrane region" description="Helical" evidence="2">
    <location>
        <begin position="167"/>
        <end position="190"/>
    </location>
</feature>
<gene>
    <name evidence="3" type="ORF">D9V30_11155</name>
</gene>
<organism evidence="3 4">
    <name type="scientific">Mycetocola reblochoni</name>
    <dbReference type="NCBI Taxonomy" id="331618"/>
    <lineage>
        <taxon>Bacteria</taxon>
        <taxon>Bacillati</taxon>
        <taxon>Actinomycetota</taxon>
        <taxon>Actinomycetes</taxon>
        <taxon>Micrococcales</taxon>
        <taxon>Microbacteriaceae</taxon>
        <taxon>Mycetocola</taxon>
    </lineage>
</organism>
<reference evidence="3 4" key="1">
    <citation type="submission" date="2018-10" db="EMBL/GenBank/DDBJ databases">
        <authorList>
            <person name="Li J."/>
        </authorList>
    </citation>
    <scope>NUCLEOTIDE SEQUENCE [LARGE SCALE GENOMIC DNA]</scope>
    <source>
        <strain evidence="3 4">JCM 30549</strain>
    </source>
</reference>
<name>A0A3L6ZJU9_9MICO</name>
<evidence type="ECO:0000313" key="3">
    <source>
        <dbReference type="EMBL" id="RLP68256.1"/>
    </source>
</evidence>
<evidence type="ECO:0000256" key="1">
    <source>
        <dbReference type="SAM" id="MobiDB-lite"/>
    </source>
</evidence>
<dbReference type="Pfam" id="PF09819">
    <property type="entry name" value="ABC_cobalt"/>
    <property type="match status" value="1"/>
</dbReference>
<dbReference type="Proteomes" id="UP000275395">
    <property type="component" value="Unassembled WGS sequence"/>
</dbReference>
<evidence type="ECO:0008006" key="5">
    <source>
        <dbReference type="Google" id="ProtNLM"/>
    </source>
</evidence>
<keyword evidence="2" id="KW-0812">Transmembrane</keyword>
<dbReference type="InterPro" id="IPR017195">
    <property type="entry name" value="ABC_thiamin-permease_prd"/>
</dbReference>
<proteinExistence type="predicted"/>
<comment type="caution">
    <text evidence="3">The sequence shown here is derived from an EMBL/GenBank/DDBJ whole genome shotgun (WGS) entry which is preliminary data.</text>
</comment>
<feature type="transmembrane region" description="Helical" evidence="2">
    <location>
        <begin position="28"/>
        <end position="51"/>
    </location>
</feature>
<feature type="transmembrane region" description="Helical" evidence="2">
    <location>
        <begin position="63"/>
        <end position="83"/>
    </location>
</feature>
<feature type="transmembrane region" description="Helical" evidence="2">
    <location>
        <begin position="90"/>
        <end position="119"/>
    </location>
</feature>
<evidence type="ECO:0000313" key="4">
    <source>
        <dbReference type="Proteomes" id="UP000275395"/>
    </source>
</evidence>
<protein>
    <recommendedName>
        <fullName evidence="5">ECF transporter S component</fullName>
    </recommendedName>
</protein>
<feature type="transmembrane region" description="Helical" evidence="2">
    <location>
        <begin position="131"/>
        <end position="155"/>
    </location>
</feature>
<accession>A0A3L6ZJU9</accession>
<feature type="region of interest" description="Disordered" evidence="1">
    <location>
        <begin position="1"/>
        <end position="22"/>
    </location>
</feature>
<keyword evidence="2" id="KW-0472">Membrane</keyword>
<dbReference type="AlphaFoldDB" id="A0A3L6ZJU9"/>
<keyword evidence="2" id="KW-1133">Transmembrane helix</keyword>
<sequence>MIGVMPTPGAAMTDSPRPVRRRTGRTPLATRVLLSCAAIGVAAGVVLAPFTVWGTLMSTTVPLAYMALTGVWLLGPIVALDLLRLPGTALMTCVVVGLIQMPFGGAGSIVTMVMIGAAVELPFLLTRYRVWAWWLFSLTTAVFLALYAWAVFGYFSMSATAPVVQFAFWALAILSGQAAAALGLVVSARLRRAGVGSGSPTG</sequence>
<dbReference type="EMBL" id="RCUW01000010">
    <property type="protein sequence ID" value="RLP68256.1"/>
    <property type="molecule type" value="Genomic_DNA"/>
</dbReference>